<feature type="region of interest" description="Disordered" evidence="7">
    <location>
        <begin position="169"/>
        <end position="197"/>
    </location>
</feature>
<protein>
    <recommendedName>
        <fullName evidence="5 6">Elongator complex protein 1</fullName>
    </recommendedName>
</protein>
<keyword evidence="6" id="KW-0539">Nucleus</keyword>
<dbReference type="Gene3D" id="2.130.10.10">
    <property type="entry name" value="YVTN repeat-like/Quinoprotein amine dehydrogenase"/>
    <property type="match status" value="1"/>
</dbReference>
<dbReference type="EMBL" id="JACVVK020000102">
    <property type="protein sequence ID" value="KAK7492537.1"/>
    <property type="molecule type" value="Genomic_DNA"/>
</dbReference>
<feature type="compositionally biased region" description="Polar residues" evidence="7">
    <location>
        <begin position="1103"/>
        <end position="1132"/>
    </location>
</feature>
<dbReference type="Pfam" id="PF23936">
    <property type="entry name" value="HB_ELP1"/>
    <property type="match status" value="1"/>
</dbReference>
<comment type="caution">
    <text evidence="13">The sequence shown here is derived from an EMBL/GenBank/DDBJ whole genome shotgun (WGS) entry which is preliminary data.</text>
</comment>
<dbReference type="InterPro" id="IPR056167">
    <property type="entry name" value="A-sol_ELP1"/>
</dbReference>
<sequence>MRNLKLQYTSRVPPSPPLEGSHDICVDPDSGRVILVTSTSALVLDPSSAQVTNSQSLVSDAALPADGTGHVVGVHYLPDQTGVCLATSNGNLALWALDLNELECVGSVESGLTSMAWSPDQELLVLTTGAATVIIMTREFDPVTEMPLHSDEFGEGELMAVGWGKKETQFHGSEGKQAAQRQKESSQPALPWDDRQPRVKWRGDGQFFAVSSINPANGARYIRVWSREGALQSTSEPMNGLEQALFWKPSGSLVASTQRKPNKHDVVFFEKNGLQHGEFTLPFGVKEVKVTELMWNMDSTILAVWCQDLPFESSTEPTSEVQSYVQLWTCSNYHWSLKQSLSFGGRHGNVAAVTWDPEHAGRLHVVTSVGQYLQYTWTWATNHSLGQTSCDPANVFLINGSTVGVTPLRKMVVPPPMSAYQLLLPSPASQVVSPASPADAAGDIAVLTNDNQLLVFSSDVKSPTENKAVKLDAAGGDGFFAQCSTPTLRATYRTPVMVEDSVISLSVNTEIASSVAVQLITGTVLRFSLEDESLLPWETVDGRELHFPFACSQMEVTSFCGEEAVLGLTDRFRFYVNGTEVASNCTSFAVHGEFLLLTTLSHTVRCINRHTPVKDLPSLSDGKAHPFDESIRRVERGSRIVAVVAEDTKLVLQMPRGNLETIHPRALVLAAVRRLLDKCDFGSAFTIMKKHRINLNLLYDHNPQVFLQHVADFIHQVSTVTNINLFLTELQEDDVTVTMYTAAYNRASATSAASGNVSTQSKGPSKVDTVCDAIRRTLETEDADRYRLAVLTTYVKKTTPELQKALELVWELRESGETKGGIGAEEALKFLLFLVDVNNLYNAALATYNFDLVLMVAEKSQKDPKEYIPFLNQLRRLEENYCKFTIDKHLKRYTSALKHIAICGADHFNECVDLVQEHKLYTEALKLFPTDSLEFKTLAREYGHYLREKNRHDEAGIAFMRAEYWQLAFDSFVTALSWRQAMCMAAQLNFDPAHMADAARKMAVRLKDSKRCCEAAVLFEHHAKWEEALRLMYTYQRTDIIETHLRDAVSDACRETMATLEAQQAEMEHHVARLAVVRVSLYLSVATASEDHHPDNPNADLFSDTSSATGESIQSSIDSNRSTVFSKMSGRSNRNRRKADHKKWSLKEGSPFEDCALIDAIAKIITSVDGMRDEINALLRVLVQFHQVEPAEQLQAQYEGILSSIQTAIPQVWVQQEAADNTAVLGPGMTTNAIVQAVQRGQMLETSNRNEPVLQVAPVLKKDVRWKLHMLQSAEK</sequence>
<comment type="pathway">
    <text evidence="1">tRNA modification; 5-methoxycarbonylmethyl-2-thiouridine-tRNA biosynthesis.</text>
</comment>
<evidence type="ECO:0000259" key="11">
    <source>
        <dbReference type="Pfam" id="PF23925"/>
    </source>
</evidence>
<evidence type="ECO:0000256" key="3">
    <source>
        <dbReference type="ARBA" id="ARBA00022490"/>
    </source>
</evidence>
<reference evidence="13 14" key="1">
    <citation type="journal article" date="2023" name="Sci. Data">
        <title>Genome assembly of the Korean intertidal mud-creeper Batillaria attramentaria.</title>
        <authorList>
            <person name="Patra A.K."/>
            <person name="Ho P.T."/>
            <person name="Jun S."/>
            <person name="Lee S.J."/>
            <person name="Kim Y."/>
            <person name="Won Y.J."/>
        </authorList>
    </citation>
    <scope>NUCLEOTIDE SEQUENCE [LARGE SCALE GENOMIC DNA]</scope>
    <source>
        <strain evidence="13">Wonlab-2016</strain>
    </source>
</reference>
<name>A0ABD0L0H8_9CAEN</name>
<dbReference type="PIRSF" id="PIRSF017233">
    <property type="entry name" value="IKAP"/>
    <property type="match status" value="1"/>
</dbReference>
<accession>A0ABD0L0H8</accession>
<evidence type="ECO:0000313" key="13">
    <source>
        <dbReference type="EMBL" id="KAK7492537.1"/>
    </source>
</evidence>
<evidence type="ECO:0000256" key="4">
    <source>
        <dbReference type="ARBA" id="ARBA00022694"/>
    </source>
</evidence>
<evidence type="ECO:0000259" key="12">
    <source>
        <dbReference type="Pfam" id="PF23936"/>
    </source>
</evidence>
<evidence type="ECO:0000256" key="2">
    <source>
        <dbReference type="ARBA" id="ARBA00006086"/>
    </source>
</evidence>
<feature type="domain" description="ELP1 N-terminal second beta-propeller" evidence="9">
    <location>
        <begin position="500"/>
        <end position="641"/>
    </location>
</feature>
<dbReference type="PANTHER" id="PTHR12747">
    <property type="entry name" value="ELONGATOR COMPLEX PROTEIN 1"/>
    <property type="match status" value="1"/>
</dbReference>
<dbReference type="InterPro" id="IPR056166">
    <property type="entry name" value="TPR_ELP1"/>
</dbReference>
<comment type="subcellular location">
    <subcellularLocation>
        <location evidence="6">Cytoplasm</location>
    </subcellularLocation>
    <subcellularLocation>
        <location evidence="6">Nucleus</location>
    </subcellularLocation>
</comment>
<dbReference type="GO" id="GO:0005737">
    <property type="term" value="C:cytoplasm"/>
    <property type="evidence" value="ECO:0007669"/>
    <property type="project" value="UniProtKB-SubCell"/>
</dbReference>
<dbReference type="SUPFAM" id="SSF82171">
    <property type="entry name" value="DPP6 N-terminal domain-like"/>
    <property type="match status" value="1"/>
</dbReference>
<keyword evidence="3 6" id="KW-0963">Cytoplasm</keyword>
<feature type="domain" description="ELP1 alpha-solenoid" evidence="11">
    <location>
        <begin position="665"/>
        <end position="874"/>
    </location>
</feature>
<dbReference type="Pfam" id="PF23878">
    <property type="entry name" value="TPR_ELP1"/>
    <property type="match status" value="1"/>
</dbReference>
<feature type="region of interest" description="Disordered" evidence="7">
    <location>
        <begin position="1089"/>
        <end position="1144"/>
    </location>
</feature>
<dbReference type="PANTHER" id="PTHR12747:SF0">
    <property type="entry name" value="ELONGATOR COMPLEX PROTEIN 1"/>
    <property type="match status" value="1"/>
</dbReference>
<organism evidence="13 14">
    <name type="scientific">Batillaria attramentaria</name>
    <dbReference type="NCBI Taxonomy" id="370345"/>
    <lineage>
        <taxon>Eukaryota</taxon>
        <taxon>Metazoa</taxon>
        <taxon>Spiralia</taxon>
        <taxon>Lophotrochozoa</taxon>
        <taxon>Mollusca</taxon>
        <taxon>Gastropoda</taxon>
        <taxon>Caenogastropoda</taxon>
        <taxon>Sorbeoconcha</taxon>
        <taxon>Cerithioidea</taxon>
        <taxon>Batillariidae</taxon>
        <taxon>Batillaria</taxon>
    </lineage>
</organism>
<comment type="similarity">
    <text evidence="2 6">Belongs to the ELP1/IKA1 family.</text>
</comment>
<dbReference type="InterPro" id="IPR015943">
    <property type="entry name" value="WD40/YVTN_repeat-like_dom_sf"/>
</dbReference>
<evidence type="ECO:0000259" key="10">
    <source>
        <dbReference type="Pfam" id="PF23878"/>
    </source>
</evidence>
<dbReference type="InterPro" id="IPR006849">
    <property type="entry name" value="Elp1"/>
</dbReference>
<evidence type="ECO:0000259" key="9">
    <source>
        <dbReference type="Pfam" id="PF23797"/>
    </source>
</evidence>
<comment type="function">
    <text evidence="6">Component of the elongator complex which is required for multiple tRNA modifications, including mcm5U (5-methoxycarbonylmethyl uridine), mcm5s2U (5-methoxycarbonylmethyl-2-thiouridine), and ncm5U (5-carbamoylmethyl uridine). The elongator complex catalyzes formation of carboxymethyluridine in the wobble base at position 34 in tRNAs.</text>
</comment>
<keyword evidence="4" id="KW-0819">tRNA processing</keyword>
<dbReference type="Pfam" id="PF23925">
    <property type="entry name" value="A-sol_ELP1"/>
    <property type="match status" value="1"/>
</dbReference>
<feature type="domain" description="ELP1 first N-terminal beta-propeller" evidence="8">
    <location>
        <begin position="1"/>
        <end position="358"/>
    </location>
</feature>
<dbReference type="InterPro" id="IPR056165">
    <property type="entry name" value="Beta-prop_ELP1_2nd"/>
</dbReference>
<feature type="domain" description="ELP1 TPR" evidence="10">
    <location>
        <begin position="881"/>
        <end position="1032"/>
    </location>
</feature>
<feature type="domain" description="ELP1 three-helical bundle" evidence="12">
    <location>
        <begin position="1039"/>
        <end position="1212"/>
    </location>
</feature>
<dbReference type="GO" id="GO:0008033">
    <property type="term" value="P:tRNA processing"/>
    <property type="evidence" value="ECO:0007669"/>
    <property type="project" value="UniProtKB-KW"/>
</dbReference>
<dbReference type="GO" id="GO:0005634">
    <property type="term" value="C:nucleus"/>
    <property type="evidence" value="ECO:0007669"/>
    <property type="project" value="UniProtKB-SubCell"/>
</dbReference>
<dbReference type="Pfam" id="PF04762">
    <property type="entry name" value="Beta-prop_ELP1_1st"/>
    <property type="match status" value="1"/>
</dbReference>
<keyword evidence="14" id="KW-1185">Reference proteome</keyword>
<evidence type="ECO:0000313" key="14">
    <source>
        <dbReference type="Proteomes" id="UP001519460"/>
    </source>
</evidence>
<evidence type="ECO:0000259" key="8">
    <source>
        <dbReference type="Pfam" id="PF04762"/>
    </source>
</evidence>
<dbReference type="InterPro" id="IPR056164">
    <property type="entry name" value="Beta-prop_ELP1_1st"/>
</dbReference>
<evidence type="ECO:0000256" key="1">
    <source>
        <dbReference type="ARBA" id="ARBA00005043"/>
    </source>
</evidence>
<dbReference type="AlphaFoldDB" id="A0ABD0L0H8"/>
<dbReference type="Pfam" id="PF23797">
    <property type="entry name" value="Beta-prop_ELP1_2nd"/>
    <property type="match status" value="1"/>
</dbReference>
<proteinExistence type="inferred from homology"/>
<evidence type="ECO:0000256" key="7">
    <source>
        <dbReference type="SAM" id="MobiDB-lite"/>
    </source>
</evidence>
<dbReference type="InterPro" id="IPR056169">
    <property type="entry name" value="HB_ELP1"/>
</dbReference>
<gene>
    <name evidence="13" type="ORF">BaRGS_00016203</name>
</gene>
<dbReference type="Proteomes" id="UP001519460">
    <property type="component" value="Unassembled WGS sequence"/>
</dbReference>
<evidence type="ECO:0000256" key="5">
    <source>
        <dbReference type="ARBA" id="ARBA00029535"/>
    </source>
</evidence>
<evidence type="ECO:0000256" key="6">
    <source>
        <dbReference type="PIRNR" id="PIRNR017233"/>
    </source>
</evidence>